<gene>
    <name evidence="10" type="ORF">EGW08_022905</name>
</gene>
<sequence>AESNNATLTLAPANHVLSAQNVSYWTYVGRVCSKRQRKDILRDVTCVFKKGVNIILGPTGSGKTTFLDLMAGRKNQSQYSGQVLLDGRPRPRDFKTGVGYVTQDDVMMSTLTVRENIAFSAALRLPSSYSSEERKKKVEEVINELRLDKCAGTKIGGDEARGVSGGERKRCNIGMEMIISPPVLFLDEPTTGLDSSTANSVMKLLKCMAQAGRVIILSIHQPRFSIYQLVDSTTMLAGGRLLYQGPPNSAIDFFAAQGFICPAYNNPPDFFLDVITSNTEESEVYPTQNTDILIEGFKNS</sequence>
<dbReference type="OrthoDB" id="66620at2759"/>
<dbReference type="InterPro" id="IPR003439">
    <property type="entry name" value="ABC_transporter-like_ATP-bd"/>
</dbReference>
<evidence type="ECO:0000256" key="1">
    <source>
        <dbReference type="ARBA" id="ARBA00004141"/>
    </source>
</evidence>
<keyword evidence="11" id="KW-1185">Reference proteome</keyword>
<proteinExistence type="inferred from homology"/>
<evidence type="ECO:0000313" key="11">
    <source>
        <dbReference type="Proteomes" id="UP000271974"/>
    </source>
</evidence>
<dbReference type="InterPro" id="IPR027417">
    <property type="entry name" value="P-loop_NTPase"/>
</dbReference>
<dbReference type="Pfam" id="PF19055">
    <property type="entry name" value="ABC2_membrane_7"/>
    <property type="match status" value="1"/>
</dbReference>
<evidence type="ECO:0000256" key="6">
    <source>
        <dbReference type="ARBA" id="ARBA00022840"/>
    </source>
</evidence>
<dbReference type="GO" id="GO:0005524">
    <property type="term" value="F:ATP binding"/>
    <property type="evidence" value="ECO:0007669"/>
    <property type="project" value="UniProtKB-KW"/>
</dbReference>
<feature type="non-terminal residue" evidence="10">
    <location>
        <position position="1"/>
    </location>
</feature>
<comment type="similarity">
    <text evidence="2">Belongs to the ABC transporter superfamily. ABCG family. Eye pigment precursor importer (TC 3.A.1.204) subfamily.</text>
</comment>
<comment type="caution">
    <text evidence="10">The sequence shown here is derived from an EMBL/GenBank/DDBJ whole genome shotgun (WGS) entry which is preliminary data.</text>
</comment>
<dbReference type="Proteomes" id="UP000271974">
    <property type="component" value="Unassembled WGS sequence"/>
</dbReference>
<keyword evidence="7" id="KW-1133">Transmembrane helix</keyword>
<dbReference type="InterPro" id="IPR050352">
    <property type="entry name" value="ABCG_transporters"/>
</dbReference>
<evidence type="ECO:0000256" key="2">
    <source>
        <dbReference type="ARBA" id="ARBA00005814"/>
    </source>
</evidence>
<accession>A0A3S1AVD8</accession>
<keyword evidence="4" id="KW-0812">Transmembrane</keyword>
<dbReference type="SMART" id="SM00382">
    <property type="entry name" value="AAA"/>
    <property type="match status" value="1"/>
</dbReference>
<name>A0A3S1AVD8_ELYCH</name>
<dbReference type="EMBL" id="RQTK01001723">
    <property type="protein sequence ID" value="RUS69333.1"/>
    <property type="molecule type" value="Genomic_DNA"/>
</dbReference>
<dbReference type="GO" id="GO:0015562">
    <property type="term" value="F:efflux transmembrane transporter activity"/>
    <property type="evidence" value="ECO:0007669"/>
    <property type="project" value="UniProtKB-ARBA"/>
</dbReference>
<evidence type="ECO:0000256" key="4">
    <source>
        <dbReference type="ARBA" id="ARBA00022692"/>
    </source>
</evidence>
<comment type="subcellular location">
    <subcellularLocation>
        <location evidence="1">Membrane</location>
        <topology evidence="1">Multi-pass membrane protein</topology>
    </subcellularLocation>
</comment>
<evidence type="ECO:0000256" key="8">
    <source>
        <dbReference type="ARBA" id="ARBA00023136"/>
    </source>
</evidence>
<dbReference type="GO" id="GO:0140359">
    <property type="term" value="F:ABC-type transporter activity"/>
    <property type="evidence" value="ECO:0007669"/>
    <property type="project" value="InterPro"/>
</dbReference>
<dbReference type="STRING" id="188477.A0A3S1AVD8"/>
<evidence type="ECO:0000256" key="7">
    <source>
        <dbReference type="ARBA" id="ARBA00022989"/>
    </source>
</evidence>
<feature type="non-terminal residue" evidence="10">
    <location>
        <position position="300"/>
    </location>
</feature>
<keyword evidence="3" id="KW-0813">Transport</keyword>
<dbReference type="PANTHER" id="PTHR48041:SF116">
    <property type="entry name" value="PROTEIN BROWN"/>
    <property type="match status" value="1"/>
</dbReference>
<dbReference type="PANTHER" id="PTHR48041">
    <property type="entry name" value="ABC TRANSPORTER G FAMILY MEMBER 28"/>
    <property type="match status" value="1"/>
</dbReference>
<organism evidence="10 11">
    <name type="scientific">Elysia chlorotica</name>
    <name type="common">Eastern emerald elysia</name>
    <name type="synonym">Sea slug</name>
    <dbReference type="NCBI Taxonomy" id="188477"/>
    <lineage>
        <taxon>Eukaryota</taxon>
        <taxon>Metazoa</taxon>
        <taxon>Spiralia</taxon>
        <taxon>Lophotrochozoa</taxon>
        <taxon>Mollusca</taxon>
        <taxon>Gastropoda</taxon>
        <taxon>Heterobranchia</taxon>
        <taxon>Euthyneura</taxon>
        <taxon>Panpulmonata</taxon>
        <taxon>Sacoglossa</taxon>
        <taxon>Placobranchoidea</taxon>
        <taxon>Plakobranchidae</taxon>
        <taxon>Elysia</taxon>
    </lineage>
</organism>
<dbReference type="GO" id="GO:0016887">
    <property type="term" value="F:ATP hydrolysis activity"/>
    <property type="evidence" value="ECO:0007669"/>
    <property type="project" value="InterPro"/>
</dbReference>
<evidence type="ECO:0000313" key="10">
    <source>
        <dbReference type="EMBL" id="RUS69333.1"/>
    </source>
</evidence>
<dbReference type="InterPro" id="IPR043926">
    <property type="entry name" value="ABCG_dom"/>
</dbReference>
<keyword evidence="6" id="KW-0067">ATP-binding</keyword>
<dbReference type="Pfam" id="PF00005">
    <property type="entry name" value="ABC_tran"/>
    <property type="match status" value="1"/>
</dbReference>
<keyword evidence="5" id="KW-0547">Nucleotide-binding</keyword>
<dbReference type="Gene3D" id="3.40.50.300">
    <property type="entry name" value="P-loop containing nucleotide triphosphate hydrolases"/>
    <property type="match status" value="1"/>
</dbReference>
<dbReference type="InterPro" id="IPR003593">
    <property type="entry name" value="AAA+_ATPase"/>
</dbReference>
<dbReference type="FunFam" id="3.40.50.300:FF:000622">
    <property type="entry name" value="ATP-binding cassette sub-family G member 2"/>
    <property type="match status" value="1"/>
</dbReference>
<dbReference type="PROSITE" id="PS50893">
    <property type="entry name" value="ABC_TRANSPORTER_2"/>
    <property type="match status" value="1"/>
</dbReference>
<dbReference type="AlphaFoldDB" id="A0A3S1AVD8"/>
<reference evidence="10 11" key="1">
    <citation type="submission" date="2019-01" db="EMBL/GenBank/DDBJ databases">
        <title>A draft genome assembly of the solar-powered sea slug Elysia chlorotica.</title>
        <authorList>
            <person name="Cai H."/>
            <person name="Li Q."/>
            <person name="Fang X."/>
            <person name="Li J."/>
            <person name="Curtis N.E."/>
            <person name="Altenburger A."/>
            <person name="Shibata T."/>
            <person name="Feng M."/>
            <person name="Maeda T."/>
            <person name="Schwartz J.A."/>
            <person name="Shigenobu S."/>
            <person name="Lundholm N."/>
            <person name="Nishiyama T."/>
            <person name="Yang H."/>
            <person name="Hasebe M."/>
            <person name="Li S."/>
            <person name="Pierce S.K."/>
            <person name="Wang J."/>
        </authorList>
    </citation>
    <scope>NUCLEOTIDE SEQUENCE [LARGE SCALE GENOMIC DNA]</scope>
    <source>
        <strain evidence="10">EC2010</strain>
        <tissue evidence="10">Whole organism of an adult</tissue>
    </source>
</reference>
<evidence type="ECO:0000256" key="5">
    <source>
        <dbReference type="ARBA" id="ARBA00022741"/>
    </source>
</evidence>
<evidence type="ECO:0000259" key="9">
    <source>
        <dbReference type="PROSITE" id="PS50893"/>
    </source>
</evidence>
<protein>
    <recommendedName>
        <fullName evidence="9">ABC transporter domain-containing protein</fullName>
    </recommendedName>
</protein>
<dbReference type="GO" id="GO:0016324">
    <property type="term" value="C:apical plasma membrane"/>
    <property type="evidence" value="ECO:0007669"/>
    <property type="project" value="UniProtKB-ARBA"/>
</dbReference>
<dbReference type="SUPFAM" id="SSF52540">
    <property type="entry name" value="P-loop containing nucleoside triphosphate hydrolases"/>
    <property type="match status" value="1"/>
</dbReference>
<evidence type="ECO:0000256" key="3">
    <source>
        <dbReference type="ARBA" id="ARBA00022448"/>
    </source>
</evidence>
<feature type="domain" description="ABC transporter" evidence="9">
    <location>
        <begin position="17"/>
        <end position="263"/>
    </location>
</feature>
<dbReference type="GO" id="GO:0008514">
    <property type="term" value="F:organic anion transmembrane transporter activity"/>
    <property type="evidence" value="ECO:0007669"/>
    <property type="project" value="UniProtKB-ARBA"/>
</dbReference>
<keyword evidence="8" id="KW-0472">Membrane</keyword>